<dbReference type="PROSITE" id="PS51257">
    <property type="entry name" value="PROKAR_LIPOPROTEIN"/>
    <property type="match status" value="1"/>
</dbReference>
<sequence length="516" mass="57578">MLKKMRQTGSLALVLCMSAAALAACGTSGSKPAEGQQAERGQTVKPQAPKEPVELVFYAINGDPEDSFNYRFGDAIRKKFPDYKISYIFSQKGTTLPEMITSGTRFDITYHSIGFYENFLVPNGLQYDMTDLIQSRKIDLNRFEPTSIEAIRQLSGGKMYSLPVYGNNLILYYNKSIFDKFGVPYPTGTMTWKQTADLAKRLTRQDGGVQYAGFGTNAGLLTRMNPLSIPNADVKVHTPTINTNDLWKRFYQTFFVDMQLSPGSLQTIPDNSGFVKDKNVAMMAYLSSLITIWTDQLKEVDWDIAPLPSFEDLPGSGSQINSINFGITSIAKNKEAAMEVLDYMTSDEFQTSLSKKGIMPVLKSEKRTRGARSRVGVQGQKFQSDFPEQTGPNSAQSFVRRRPGKHLRQIRYPNLARSDGHQYRDAPGGRRSQEKNRGDSKQTEVNAILLRCERSLLLRGLQAGRPPDGVASFSLAGGDSASPGSIVSERIESHIRKRYSVARLYILRYCDGFILL</sequence>
<keyword evidence="2" id="KW-0732">Signal</keyword>
<protein>
    <submittedName>
        <fullName evidence="3">ABC transporter substrate-binding protein</fullName>
    </submittedName>
</protein>
<feature type="signal peptide" evidence="2">
    <location>
        <begin position="1"/>
        <end position="23"/>
    </location>
</feature>
<comment type="caution">
    <text evidence="3">The sequence shown here is derived from an EMBL/GenBank/DDBJ whole genome shotgun (WGS) entry which is preliminary data.</text>
</comment>
<dbReference type="Gene3D" id="3.40.190.10">
    <property type="entry name" value="Periplasmic binding protein-like II"/>
    <property type="match status" value="1"/>
</dbReference>
<evidence type="ECO:0000313" key="4">
    <source>
        <dbReference type="Proteomes" id="UP001589619"/>
    </source>
</evidence>
<proteinExistence type="predicted"/>
<dbReference type="EMBL" id="JBHMAG010000013">
    <property type="protein sequence ID" value="MFB9753820.1"/>
    <property type="molecule type" value="Genomic_DNA"/>
</dbReference>
<name>A0ABV5VZW4_9BACL</name>
<dbReference type="RefSeq" id="WP_344915049.1">
    <property type="nucleotide sequence ID" value="NZ_BAAAYO010000014.1"/>
</dbReference>
<evidence type="ECO:0000313" key="3">
    <source>
        <dbReference type="EMBL" id="MFB9753820.1"/>
    </source>
</evidence>
<feature type="chain" id="PRO_5047498879" evidence="2">
    <location>
        <begin position="24"/>
        <end position="516"/>
    </location>
</feature>
<feature type="compositionally biased region" description="Basic and acidic residues" evidence="1">
    <location>
        <begin position="418"/>
        <end position="442"/>
    </location>
</feature>
<organism evidence="3 4">
    <name type="scientific">Paenibacillus hodogayensis</name>
    <dbReference type="NCBI Taxonomy" id="279208"/>
    <lineage>
        <taxon>Bacteria</taxon>
        <taxon>Bacillati</taxon>
        <taxon>Bacillota</taxon>
        <taxon>Bacilli</taxon>
        <taxon>Bacillales</taxon>
        <taxon>Paenibacillaceae</taxon>
        <taxon>Paenibacillus</taxon>
    </lineage>
</organism>
<feature type="region of interest" description="Disordered" evidence="1">
    <location>
        <begin position="363"/>
        <end position="442"/>
    </location>
</feature>
<gene>
    <name evidence="3" type="ORF">ACFFNY_19805</name>
</gene>
<accession>A0ABV5VZW4</accession>
<dbReference type="InterPro" id="IPR006059">
    <property type="entry name" value="SBP"/>
</dbReference>
<evidence type="ECO:0000256" key="2">
    <source>
        <dbReference type="SAM" id="SignalP"/>
    </source>
</evidence>
<dbReference type="Proteomes" id="UP001589619">
    <property type="component" value="Unassembled WGS sequence"/>
</dbReference>
<dbReference type="PANTHER" id="PTHR43649:SF12">
    <property type="entry name" value="DIACETYLCHITOBIOSE BINDING PROTEIN DASA"/>
    <property type="match status" value="1"/>
</dbReference>
<dbReference type="PANTHER" id="PTHR43649">
    <property type="entry name" value="ARABINOSE-BINDING PROTEIN-RELATED"/>
    <property type="match status" value="1"/>
</dbReference>
<reference evidence="3 4" key="1">
    <citation type="submission" date="2024-09" db="EMBL/GenBank/DDBJ databases">
        <authorList>
            <person name="Sun Q."/>
            <person name="Mori K."/>
        </authorList>
    </citation>
    <scope>NUCLEOTIDE SEQUENCE [LARGE SCALE GENOMIC DNA]</scope>
    <source>
        <strain evidence="3 4">JCM 12520</strain>
    </source>
</reference>
<evidence type="ECO:0000256" key="1">
    <source>
        <dbReference type="SAM" id="MobiDB-lite"/>
    </source>
</evidence>
<dbReference type="InterPro" id="IPR050490">
    <property type="entry name" value="Bact_solute-bd_prot1"/>
</dbReference>
<feature type="compositionally biased region" description="Polar residues" evidence="1">
    <location>
        <begin position="380"/>
        <end position="397"/>
    </location>
</feature>
<keyword evidence="4" id="KW-1185">Reference proteome</keyword>
<dbReference type="Pfam" id="PF01547">
    <property type="entry name" value="SBP_bac_1"/>
    <property type="match status" value="1"/>
</dbReference>
<feature type="compositionally biased region" description="Basic residues" evidence="1">
    <location>
        <begin position="399"/>
        <end position="409"/>
    </location>
</feature>
<dbReference type="SUPFAM" id="SSF53850">
    <property type="entry name" value="Periplasmic binding protein-like II"/>
    <property type="match status" value="1"/>
</dbReference>